<protein>
    <submittedName>
        <fullName evidence="1">Uncharacterized protein</fullName>
    </submittedName>
</protein>
<evidence type="ECO:0000313" key="2">
    <source>
        <dbReference type="Proteomes" id="UP000596247"/>
    </source>
</evidence>
<reference evidence="1 2" key="1">
    <citation type="submission" date="2020-09" db="EMBL/GenBank/DDBJ databases">
        <authorList>
            <person name="Jameson E."/>
        </authorList>
    </citation>
    <scope>NUCLEOTIDE SEQUENCE [LARGE SCALE GENOMIC DNA]</scope>
</reference>
<sequence>MRDAAAAPAGNFIPNAKIISQLRQGVVYLTITPLYTSEVVFYECVTQPTLEEFMSILRKASVSGFVTNVASCEYIDEDVVVLKNVFMEGKESYRRWVNCKNGCWELSYNNA</sequence>
<name>A0A7R8MJ79_9CAUD</name>
<accession>A0A7R8MJ79</accession>
<gene>
    <name evidence="1" type="ORF">LLCLJKAH_00013</name>
</gene>
<dbReference type="Proteomes" id="UP000596247">
    <property type="component" value="Chromosome"/>
</dbReference>
<organism evidence="1 2">
    <name type="scientific">Klebsiella phage vB_KvM-Eowyn</name>
    <dbReference type="NCBI Taxonomy" id="2762819"/>
    <lineage>
        <taxon>Viruses</taxon>
        <taxon>Duplodnaviria</taxon>
        <taxon>Heunggongvirae</taxon>
        <taxon>Uroviricota</taxon>
        <taxon>Caudoviricetes</taxon>
        <taxon>Chimalliviridae</taxon>
        <taxon>Eowynvirus</taxon>
        <taxon>Eowynvirus eowyn</taxon>
    </lineage>
</organism>
<evidence type="ECO:0000313" key="1">
    <source>
        <dbReference type="EMBL" id="CAD5236002.1"/>
    </source>
</evidence>
<proteinExistence type="predicted"/>
<dbReference type="EMBL" id="LR881104">
    <property type="protein sequence ID" value="CAD5236002.1"/>
    <property type="molecule type" value="Genomic_DNA"/>
</dbReference>
<keyword evidence="2" id="KW-1185">Reference proteome</keyword>